<reference evidence="5" key="1">
    <citation type="submission" date="2022-04" db="EMBL/GenBank/DDBJ databases">
        <title>Alcanivorax sp. CY1518 draft genome sequence.</title>
        <authorList>
            <person name="Zhao G."/>
            <person name="An M."/>
        </authorList>
    </citation>
    <scope>NUCLEOTIDE SEQUENCE</scope>
    <source>
        <strain evidence="5">CY1518</strain>
    </source>
</reference>
<dbReference type="PANTHER" id="PTHR43391">
    <property type="entry name" value="RETINOL DEHYDROGENASE-RELATED"/>
    <property type="match status" value="1"/>
</dbReference>
<evidence type="ECO:0000256" key="3">
    <source>
        <dbReference type="ARBA" id="ARBA00023002"/>
    </source>
</evidence>
<dbReference type="InterPro" id="IPR002347">
    <property type="entry name" value="SDR_fam"/>
</dbReference>
<dbReference type="EMBL" id="JALKII010000001">
    <property type="protein sequence ID" value="MCK0536166.1"/>
    <property type="molecule type" value="Genomic_DNA"/>
</dbReference>
<dbReference type="PRINTS" id="PR00081">
    <property type="entry name" value="GDHRDH"/>
</dbReference>
<dbReference type="PRINTS" id="PR00080">
    <property type="entry name" value="SDRFAMILY"/>
</dbReference>
<sequence>MSHPAPSILITGGASGLGRALAEAAAKRGYRVAIADTHSVRCEEVCRMLADLQVEHLHLACDVRRDGDVRQAVDRVVRRWGELDVLVSNAGIASAGLFETLAEGDWQAQIDTNLLGTVRACRAAVSAMKRQGKGHIINIAAMTALAPAPGMSSYSATQAAIVALSESLHSELAPLGIRVSVACPSFFRSNLTESLRSPDPVSRVRFEHLLDQHGYTAGEVAARIFRGIDAGDFLILPQPGLKHLWRRKRWRPRHALRAMLPLAEKIRR</sequence>
<organism evidence="5 6">
    <name type="scientific">Alcanivorax quisquiliarum</name>
    <dbReference type="NCBI Taxonomy" id="2933565"/>
    <lineage>
        <taxon>Bacteria</taxon>
        <taxon>Pseudomonadati</taxon>
        <taxon>Pseudomonadota</taxon>
        <taxon>Gammaproteobacteria</taxon>
        <taxon>Oceanospirillales</taxon>
        <taxon>Alcanivoracaceae</taxon>
        <taxon>Alcanivorax</taxon>
    </lineage>
</organism>
<gene>
    <name evidence="5" type="ORF">MU846_00395</name>
</gene>
<keyword evidence="6" id="KW-1185">Reference proteome</keyword>
<dbReference type="Proteomes" id="UP001165524">
    <property type="component" value="Unassembled WGS sequence"/>
</dbReference>
<comment type="similarity">
    <text evidence="1 4">Belongs to the short-chain dehydrogenases/reductases (SDR) family.</text>
</comment>
<accession>A0ABT0E2X0</accession>
<keyword evidence="2" id="KW-0521">NADP</keyword>
<proteinExistence type="inferred from homology"/>
<keyword evidence="3" id="KW-0560">Oxidoreductase</keyword>
<dbReference type="Pfam" id="PF00106">
    <property type="entry name" value="adh_short"/>
    <property type="match status" value="1"/>
</dbReference>
<dbReference type="SUPFAM" id="SSF51735">
    <property type="entry name" value="NAD(P)-binding Rossmann-fold domains"/>
    <property type="match status" value="1"/>
</dbReference>
<evidence type="ECO:0000313" key="6">
    <source>
        <dbReference type="Proteomes" id="UP001165524"/>
    </source>
</evidence>
<dbReference type="PANTHER" id="PTHR43391:SF14">
    <property type="entry name" value="DEHYDROGENASE_REDUCTASE SDR FAMILY PROTEIN 7-LIKE"/>
    <property type="match status" value="1"/>
</dbReference>
<dbReference type="RefSeq" id="WP_246947136.1">
    <property type="nucleotide sequence ID" value="NZ_JALKII010000001.1"/>
</dbReference>
<name>A0ABT0E2X0_9GAMM</name>
<comment type="caution">
    <text evidence="5">The sequence shown here is derived from an EMBL/GenBank/DDBJ whole genome shotgun (WGS) entry which is preliminary data.</text>
</comment>
<dbReference type="InterPro" id="IPR036291">
    <property type="entry name" value="NAD(P)-bd_dom_sf"/>
</dbReference>
<evidence type="ECO:0000256" key="2">
    <source>
        <dbReference type="ARBA" id="ARBA00022857"/>
    </source>
</evidence>
<evidence type="ECO:0000313" key="5">
    <source>
        <dbReference type="EMBL" id="MCK0536166.1"/>
    </source>
</evidence>
<evidence type="ECO:0000256" key="1">
    <source>
        <dbReference type="ARBA" id="ARBA00006484"/>
    </source>
</evidence>
<dbReference type="Gene3D" id="3.40.50.720">
    <property type="entry name" value="NAD(P)-binding Rossmann-like Domain"/>
    <property type="match status" value="1"/>
</dbReference>
<dbReference type="CDD" id="cd05233">
    <property type="entry name" value="SDR_c"/>
    <property type="match status" value="1"/>
</dbReference>
<evidence type="ECO:0000256" key="4">
    <source>
        <dbReference type="RuleBase" id="RU000363"/>
    </source>
</evidence>
<protein>
    <submittedName>
        <fullName evidence="5">SDR family NAD(P)-dependent oxidoreductase</fullName>
    </submittedName>
</protein>